<evidence type="ECO:0000256" key="13">
    <source>
        <dbReference type="PIRNR" id="PIRNR001355"/>
    </source>
</evidence>
<reference evidence="18" key="1">
    <citation type="submission" date="2019-11" db="UniProtKB">
        <authorList>
            <consortium name="WormBaseParasite"/>
        </authorList>
    </citation>
    <scope>IDENTIFICATION</scope>
</reference>
<dbReference type="PANTHER" id="PTHR11570">
    <property type="entry name" value="S-ADENOSYLMETHIONINE DECARBOXYLASE"/>
    <property type="match status" value="1"/>
</dbReference>
<dbReference type="GO" id="GO:0005829">
    <property type="term" value="C:cytosol"/>
    <property type="evidence" value="ECO:0007669"/>
    <property type="project" value="TreeGrafter"/>
</dbReference>
<feature type="chain" id="PRO_5042320956" description="S-adenosylmethionine decarboxylase beta chain" evidence="17">
    <location>
        <begin position="1"/>
        <end position="76"/>
    </location>
</feature>
<evidence type="ECO:0000313" key="18">
    <source>
        <dbReference type="WBParaSite" id="MCU_010700-RC"/>
    </source>
</evidence>
<dbReference type="PANTHER" id="PTHR11570:SF0">
    <property type="entry name" value="S-ADENOSYLMETHIONINE DECARBOXYLASE PROENZYME"/>
    <property type="match status" value="1"/>
</dbReference>
<accession>A0A5K3FRZ4</accession>
<sequence length="345" mass="39321">MMPSVHTVDDLNKYEGTEKLLEIWFFNDDAKLALSPKSAGLRQLTRPQIEHLLELVHCEIVEEYHTAQQLSFVLSESSLFITNNRIILKTCGQTQILNAVRPLIQYAMCLGFTKYVLYYSRLSFLFPELQAAPHRDFRTEIAVLEKFCETGSGYTFGRLNADCWNFYCGQSMLEEGDEPPGQTMELMMRGLNPKKMEPFYAETCGSADEATRCSGISDLFPKGRVSSYLFTPCGYSANGLMNEDEYFTIHVTPQPEFSYASFETNVAMDNYMPLIERVLAIFEPDSFICTFISDLQSPTSVTHAAMEKTVKVTGYRRADLHAACMASERKLTFAEFYRTEDVRLQ</sequence>
<evidence type="ECO:0000256" key="7">
    <source>
        <dbReference type="ARBA" id="ARBA00023115"/>
    </source>
</evidence>
<comment type="pathway">
    <text evidence="1 13">Amine and polyamine biosynthesis; S-adenosylmethioninamine biosynthesis; S-adenosylmethioninamine from S-adenosyl-L-methionine: step 1/1.</text>
</comment>
<keyword evidence="9 13" id="KW-0456">Lyase</keyword>
<keyword evidence="3 13" id="KW-0949">S-adenosyl-L-methionine</keyword>
<dbReference type="InterPro" id="IPR001985">
    <property type="entry name" value="S-AdoMet_decarboxylase_euk"/>
</dbReference>
<dbReference type="GO" id="GO:0008295">
    <property type="term" value="P:spermidine biosynthetic process"/>
    <property type="evidence" value="ECO:0007669"/>
    <property type="project" value="UniProtKB-KW"/>
</dbReference>
<evidence type="ECO:0000256" key="8">
    <source>
        <dbReference type="ARBA" id="ARBA00023145"/>
    </source>
</evidence>
<comment type="cofactor">
    <cofactor evidence="13">
        <name>pyruvate</name>
        <dbReference type="ChEBI" id="CHEBI:15361"/>
    </cofactor>
    <text evidence="13">Binds 1 pyruvoyl group covalently per subunit.</text>
</comment>
<dbReference type="NCBIfam" id="TIGR00535">
    <property type="entry name" value="SAM_DCase"/>
    <property type="match status" value="1"/>
</dbReference>
<evidence type="ECO:0000256" key="11">
    <source>
        <dbReference type="ARBA" id="ARBA00023317"/>
    </source>
</evidence>
<feature type="active site" description="Proton acceptor; for processing activity" evidence="14">
    <location>
        <position position="236"/>
    </location>
</feature>
<dbReference type="EC" id="4.1.1.50" evidence="13"/>
<dbReference type="AlphaFoldDB" id="A0A5K3FRZ4"/>
<evidence type="ECO:0000256" key="16">
    <source>
        <dbReference type="PIRSR" id="PIRSR001355-4"/>
    </source>
</evidence>
<feature type="site" description="Cleavage (non-hydrolytic); by autolysis" evidence="16">
    <location>
        <begin position="76"/>
        <end position="77"/>
    </location>
</feature>
<feature type="modified residue" description="Pyruvic acid (Ser); by autocatalysis" evidence="15">
    <location>
        <position position="77"/>
    </location>
</feature>
<dbReference type="InterPro" id="IPR018166">
    <property type="entry name" value="S-AdoMet_deCO2ase_CS"/>
</dbReference>
<evidence type="ECO:0000256" key="17">
    <source>
        <dbReference type="PIRSR" id="PIRSR001355-5"/>
    </source>
</evidence>
<evidence type="ECO:0000256" key="15">
    <source>
        <dbReference type="PIRSR" id="PIRSR001355-3"/>
    </source>
</evidence>
<feature type="active site" description="Proton donor; for catalytic activity" evidence="14">
    <location>
        <position position="91"/>
    </location>
</feature>
<keyword evidence="4 13" id="KW-0210">Decarboxylase</keyword>
<evidence type="ECO:0000256" key="1">
    <source>
        <dbReference type="ARBA" id="ARBA00004911"/>
    </source>
</evidence>
<keyword evidence="8 13" id="KW-0865">Zymogen</keyword>
<protein>
    <recommendedName>
        <fullName evidence="13">S-adenosylmethionine decarboxylase proenzyme</fullName>
        <ecNumber evidence="13">4.1.1.50</ecNumber>
    </recommendedName>
</protein>
<evidence type="ECO:0000256" key="14">
    <source>
        <dbReference type="PIRSR" id="PIRSR001355-1"/>
    </source>
</evidence>
<keyword evidence="5 16" id="KW-0068">Autocatalytic cleavage</keyword>
<proteinExistence type="inferred from homology"/>
<evidence type="ECO:0000256" key="9">
    <source>
        <dbReference type="ARBA" id="ARBA00023239"/>
    </source>
</evidence>
<dbReference type="PROSITE" id="PS01336">
    <property type="entry name" value="ADOMETDC"/>
    <property type="match status" value="1"/>
</dbReference>
<evidence type="ECO:0000256" key="3">
    <source>
        <dbReference type="ARBA" id="ARBA00022691"/>
    </source>
</evidence>
<feature type="chain" id="PRO_5042320955" description="S-adenosylmethionine decarboxylase alpha chain" evidence="17">
    <location>
        <begin position="77"/>
        <end position="345"/>
    </location>
</feature>
<comment type="catalytic activity">
    <reaction evidence="12 13">
        <text>S-adenosyl-L-methionine + H(+) = S-adenosyl 3-(methylsulfanyl)propylamine + CO2</text>
        <dbReference type="Rhea" id="RHEA:15981"/>
        <dbReference type="ChEBI" id="CHEBI:15378"/>
        <dbReference type="ChEBI" id="CHEBI:16526"/>
        <dbReference type="ChEBI" id="CHEBI:57443"/>
        <dbReference type="ChEBI" id="CHEBI:59789"/>
        <dbReference type="EC" id="4.1.1.50"/>
    </reaction>
</comment>
<organism evidence="18">
    <name type="scientific">Mesocestoides corti</name>
    <name type="common">Flatworm</name>
    <dbReference type="NCBI Taxonomy" id="53468"/>
    <lineage>
        <taxon>Eukaryota</taxon>
        <taxon>Metazoa</taxon>
        <taxon>Spiralia</taxon>
        <taxon>Lophotrochozoa</taxon>
        <taxon>Platyhelminthes</taxon>
        <taxon>Cestoda</taxon>
        <taxon>Eucestoda</taxon>
        <taxon>Cyclophyllidea</taxon>
        <taxon>Mesocestoididae</taxon>
        <taxon>Mesocestoides</taxon>
    </lineage>
</organism>
<dbReference type="InterPro" id="IPR016067">
    <property type="entry name" value="S-AdoMet_deCO2ase_core"/>
</dbReference>
<comment type="similarity">
    <text evidence="2 13">Belongs to the eukaryotic AdoMetDC family.</text>
</comment>
<keyword evidence="6 13" id="KW-0745">Spermidine biosynthesis</keyword>
<dbReference type="GO" id="GO:0004014">
    <property type="term" value="F:adenosylmethionine decarboxylase activity"/>
    <property type="evidence" value="ECO:0007669"/>
    <property type="project" value="UniProtKB-EC"/>
</dbReference>
<dbReference type="PIRSF" id="PIRSF001355">
    <property type="entry name" value="S-AdenosylMet_decarboxylase"/>
    <property type="match status" value="1"/>
</dbReference>
<dbReference type="UniPathway" id="UPA00331">
    <property type="reaction ID" value="UER00451"/>
</dbReference>
<dbReference type="SUPFAM" id="SSF56276">
    <property type="entry name" value="S-adenosylmethionine decarboxylase"/>
    <property type="match status" value="1"/>
</dbReference>
<evidence type="ECO:0000256" key="12">
    <source>
        <dbReference type="ARBA" id="ARBA00048112"/>
    </source>
</evidence>
<evidence type="ECO:0000256" key="6">
    <source>
        <dbReference type="ARBA" id="ARBA00023066"/>
    </source>
</evidence>
<evidence type="ECO:0000256" key="5">
    <source>
        <dbReference type="ARBA" id="ARBA00022813"/>
    </source>
</evidence>
<dbReference type="WBParaSite" id="MCU_010700-RC">
    <property type="protein sequence ID" value="MCU_010700-RC"/>
    <property type="gene ID" value="MCU_010700"/>
</dbReference>
<keyword evidence="7 13" id="KW-0620">Polyamine biosynthesis</keyword>
<name>A0A5K3FRZ4_MESCO</name>
<evidence type="ECO:0000256" key="10">
    <source>
        <dbReference type="ARBA" id="ARBA00023270"/>
    </source>
</evidence>
<dbReference type="InterPro" id="IPR048283">
    <property type="entry name" value="AdoMetDC-like"/>
</dbReference>
<dbReference type="Gene3D" id="3.60.90.10">
    <property type="entry name" value="S-adenosylmethionine decarboxylase"/>
    <property type="match status" value="1"/>
</dbReference>
<keyword evidence="10 13" id="KW-0704">Schiff base</keyword>
<keyword evidence="11 13" id="KW-0670">Pyruvate</keyword>
<evidence type="ECO:0000256" key="4">
    <source>
        <dbReference type="ARBA" id="ARBA00022793"/>
    </source>
</evidence>
<feature type="active site" description="Proton acceptor; for processing activity" evidence="14">
    <location>
        <position position="250"/>
    </location>
</feature>
<dbReference type="GO" id="GO:0006597">
    <property type="term" value="P:spermine biosynthetic process"/>
    <property type="evidence" value="ECO:0007669"/>
    <property type="project" value="InterPro"/>
</dbReference>
<feature type="active site" description="Schiff-base intermediate with substrate; via pyruvic acid" evidence="14">
    <location>
        <position position="77"/>
    </location>
</feature>
<dbReference type="Pfam" id="PF01536">
    <property type="entry name" value="SAM_decarbox"/>
    <property type="match status" value="1"/>
</dbReference>
<evidence type="ECO:0000256" key="2">
    <source>
        <dbReference type="ARBA" id="ARBA00008466"/>
    </source>
</evidence>